<keyword evidence="5" id="KW-0496">Mitochondrion</keyword>
<dbReference type="OrthoDB" id="10040024at2759"/>
<dbReference type="PROSITE" id="PS50895">
    <property type="entry name" value="SURF1"/>
    <property type="match status" value="1"/>
</dbReference>
<dbReference type="PANTHER" id="PTHR23427">
    <property type="entry name" value="SURFEIT LOCUS PROTEIN"/>
    <property type="match status" value="1"/>
</dbReference>
<comment type="function">
    <text evidence="5">Probably involved in the biogenesis of the COX complex.</text>
</comment>
<keyword evidence="3 5" id="KW-1133">Transmembrane helix</keyword>
<evidence type="ECO:0000313" key="6">
    <source>
        <dbReference type="EMBL" id="EJT52482.1"/>
    </source>
</evidence>
<dbReference type="RefSeq" id="XP_014183849.1">
    <property type="nucleotide sequence ID" value="XM_014328374.1"/>
</dbReference>
<dbReference type="GeneID" id="25987511"/>
<protein>
    <recommendedName>
        <fullName evidence="5">SURF1-like protein</fullName>
    </recommendedName>
</protein>
<name>J6FBI8_TRIAS</name>
<evidence type="ECO:0000256" key="1">
    <source>
        <dbReference type="ARBA" id="ARBA00004370"/>
    </source>
</evidence>
<dbReference type="GO" id="GO:0033617">
    <property type="term" value="P:mitochondrial respiratory chain complex IV assembly"/>
    <property type="evidence" value="ECO:0007669"/>
    <property type="project" value="TreeGrafter"/>
</dbReference>
<dbReference type="HOGENOM" id="CLU_047737_4_2_1"/>
<dbReference type="VEuPathDB" id="FungiDB:A1Q1_03998"/>
<dbReference type="KEGG" id="tasa:A1Q1_03998"/>
<keyword evidence="4 5" id="KW-0472">Membrane</keyword>
<dbReference type="PANTHER" id="PTHR23427:SF2">
    <property type="entry name" value="SURFEIT LOCUS PROTEIN 1"/>
    <property type="match status" value="1"/>
</dbReference>
<dbReference type="InterPro" id="IPR002994">
    <property type="entry name" value="Surf1/Shy1"/>
</dbReference>
<comment type="similarity">
    <text evidence="5">Belongs to the SURF1 family.</text>
</comment>
<keyword evidence="2 5" id="KW-0812">Transmembrane</keyword>
<dbReference type="GO" id="GO:0005743">
    <property type="term" value="C:mitochondrial inner membrane"/>
    <property type="evidence" value="ECO:0007669"/>
    <property type="project" value="UniProtKB-SubCell"/>
</dbReference>
<reference evidence="6 7" key="1">
    <citation type="journal article" date="2012" name="Eukaryot. Cell">
        <title>Draft genome sequence of CBS 2479, the standard type strain of Trichosporon asahii.</title>
        <authorList>
            <person name="Yang R.Y."/>
            <person name="Li H.T."/>
            <person name="Zhu H."/>
            <person name="Zhou G.P."/>
            <person name="Wang M."/>
            <person name="Wang L."/>
        </authorList>
    </citation>
    <scope>NUCLEOTIDE SEQUENCE [LARGE SCALE GENOMIC DNA]</scope>
    <source>
        <strain evidence="7">ATCC 90039 / CBS 2479 / JCM 2466 / KCTC 7840 / NCYC 2677 / UAMH 7654</strain>
    </source>
</reference>
<comment type="caution">
    <text evidence="6">The sequence shown here is derived from an EMBL/GenBank/DDBJ whole genome shotgun (WGS) entry which is preliminary data.</text>
</comment>
<evidence type="ECO:0000256" key="5">
    <source>
        <dbReference type="RuleBase" id="RU363076"/>
    </source>
</evidence>
<gene>
    <name evidence="6" type="ORF">A1Q1_03998</name>
</gene>
<dbReference type="Pfam" id="PF02104">
    <property type="entry name" value="SURF1"/>
    <property type="match status" value="1"/>
</dbReference>
<dbReference type="InterPro" id="IPR045214">
    <property type="entry name" value="Surf1/Surf4"/>
</dbReference>
<accession>J6FBI8</accession>
<evidence type="ECO:0000313" key="7">
    <source>
        <dbReference type="Proteomes" id="UP000002748"/>
    </source>
</evidence>
<sequence>MSRPFMFSALRGAFRPRAAGTGFAGASFRFQQRRNAGTITSTSLKSTIFRPITLVLLIAPLLTGYLGVWQVQRLKWKLALIDEVEHNLSKDPLPLPGKVNMNALPDFAFRRVLVRGKFTGPPILQGPQTRDGVAGYHLILPFNRSEHGGSTILVNRGFIKTAEGDEIRRGQRPVPGLGPNGEPGPEVVVEGMITKIDPAAKSYFTPENKPEQGDWFWKDIPTMTEFAGGEQNGVQPVLIDVIDSELNRNRQS</sequence>
<dbReference type="AlphaFoldDB" id="J6FBI8"/>
<evidence type="ECO:0000256" key="4">
    <source>
        <dbReference type="ARBA" id="ARBA00023136"/>
    </source>
</evidence>
<organism evidence="6 7">
    <name type="scientific">Trichosporon asahii var. asahii (strain ATCC 90039 / CBS 2479 / JCM 2466 / KCTC 7840 / NBRC 103889/ NCYC 2677 / UAMH 7654)</name>
    <name type="common">Yeast</name>
    <dbReference type="NCBI Taxonomy" id="1186058"/>
    <lineage>
        <taxon>Eukaryota</taxon>
        <taxon>Fungi</taxon>
        <taxon>Dikarya</taxon>
        <taxon>Basidiomycota</taxon>
        <taxon>Agaricomycotina</taxon>
        <taxon>Tremellomycetes</taxon>
        <taxon>Trichosporonales</taxon>
        <taxon>Trichosporonaceae</taxon>
        <taxon>Trichosporon</taxon>
    </lineage>
</organism>
<keyword evidence="5" id="KW-0999">Mitochondrion inner membrane</keyword>
<feature type="transmembrane region" description="Helical" evidence="5">
    <location>
        <begin position="52"/>
        <end position="71"/>
    </location>
</feature>
<proteinExistence type="inferred from homology"/>
<dbReference type="Proteomes" id="UP000002748">
    <property type="component" value="Unassembled WGS sequence"/>
</dbReference>
<comment type="subcellular location">
    <subcellularLocation>
        <location evidence="1">Membrane</location>
    </subcellularLocation>
    <subcellularLocation>
        <location evidence="5">Mitochondrion inner membrane</location>
        <topology evidence="5">Multi-pass membrane protein</topology>
    </subcellularLocation>
</comment>
<comment type="caution">
    <text evidence="5">Lacks conserved residue(s) required for the propagation of feature annotation.</text>
</comment>
<evidence type="ECO:0000256" key="2">
    <source>
        <dbReference type="ARBA" id="ARBA00022692"/>
    </source>
</evidence>
<dbReference type="CDD" id="cd06662">
    <property type="entry name" value="SURF1"/>
    <property type="match status" value="1"/>
</dbReference>
<evidence type="ECO:0000256" key="3">
    <source>
        <dbReference type="ARBA" id="ARBA00022989"/>
    </source>
</evidence>
<dbReference type="EMBL" id="ALBS01000025">
    <property type="protein sequence ID" value="EJT52482.1"/>
    <property type="molecule type" value="Genomic_DNA"/>
</dbReference>